<sequence>MDRTCEEYGYNFYAQQSRFDDCSLLTSQLLCCSIETLRPDCSWSTGCYPQNLFTPKSACGSEFGHEFKAKRKLICSFESENTEDSFRYECCPAKIADKN</sequence>
<keyword evidence="2" id="KW-1185">Reference proteome</keyword>
<protein>
    <submittedName>
        <fullName evidence="1">Uncharacterized protein</fullName>
    </submittedName>
</protein>
<evidence type="ECO:0000313" key="2">
    <source>
        <dbReference type="Proteomes" id="UP001151699"/>
    </source>
</evidence>
<name>A0A9Q0S5D9_9DIPT</name>
<proteinExistence type="predicted"/>
<dbReference type="AlphaFoldDB" id="A0A9Q0S5D9"/>
<organism evidence="1 2">
    <name type="scientific">Pseudolycoriella hygida</name>
    <dbReference type="NCBI Taxonomy" id="35572"/>
    <lineage>
        <taxon>Eukaryota</taxon>
        <taxon>Metazoa</taxon>
        <taxon>Ecdysozoa</taxon>
        <taxon>Arthropoda</taxon>
        <taxon>Hexapoda</taxon>
        <taxon>Insecta</taxon>
        <taxon>Pterygota</taxon>
        <taxon>Neoptera</taxon>
        <taxon>Endopterygota</taxon>
        <taxon>Diptera</taxon>
        <taxon>Nematocera</taxon>
        <taxon>Sciaroidea</taxon>
        <taxon>Sciaridae</taxon>
        <taxon>Pseudolycoriella</taxon>
    </lineage>
</organism>
<dbReference type="EMBL" id="WJQU01000002">
    <property type="protein sequence ID" value="KAJ6644065.1"/>
    <property type="molecule type" value="Genomic_DNA"/>
</dbReference>
<reference evidence="1" key="1">
    <citation type="submission" date="2022-07" db="EMBL/GenBank/DDBJ databases">
        <authorList>
            <person name="Trinca V."/>
            <person name="Uliana J.V.C."/>
            <person name="Torres T.T."/>
            <person name="Ward R.J."/>
            <person name="Monesi N."/>
        </authorList>
    </citation>
    <scope>NUCLEOTIDE SEQUENCE</scope>
    <source>
        <strain evidence="1">HSMRA1968</strain>
        <tissue evidence="1">Whole embryos</tissue>
    </source>
</reference>
<dbReference type="Proteomes" id="UP001151699">
    <property type="component" value="Chromosome B"/>
</dbReference>
<accession>A0A9Q0S5D9</accession>
<gene>
    <name evidence="1" type="ORF">Bhyg_09031</name>
</gene>
<comment type="caution">
    <text evidence="1">The sequence shown here is derived from an EMBL/GenBank/DDBJ whole genome shotgun (WGS) entry which is preliminary data.</text>
</comment>
<evidence type="ECO:0000313" key="1">
    <source>
        <dbReference type="EMBL" id="KAJ6644065.1"/>
    </source>
</evidence>